<dbReference type="GO" id="GO:0006422">
    <property type="term" value="P:aspartyl-tRNA aminoacylation"/>
    <property type="evidence" value="ECO:0007669"/>
    <property type="project" value="InterPro"/>
</dbReference>
<gene>
    <name evidence="8" type="ORF">PPRIM_AZ9-3.1.T0440261</name>
</gene>
<keyword evidence="1" id="KW-0963">Cytoplasm</keyword>
<dbReference type="FunFam" id="2.40.50.140:FF:000132">
    <property type="entry name" value="Aspartyl-tRNA synthetase, cytoplasmic"/>
    <property type="match status" value="1"/>
</dbReference>
<evidence type="ECO:0000256" key="6">
    <source>
        <dbReference type="SAM" id="MobiDB-lite"/>
    </source>
</evidence>
<keyword evidence="3" id="KW-0547">Nucleotide-binding</keyword>
<dbReference type="GO" id="GO:0005524">
    <property type="term" value="F:ATP binding"/>
    <property type="evidence" value="ECO:0007669"/>
    <property type="project" value="InterPro"/>
</dbReference>
<dbReference type="GO" id="GO:0017101">
    <property type="term" value="C:aminoacyl-tRNA synthetase multienzyme complex"/>
    <property type="evidence" value="ECO:0007669"/>
    <property type="project" value="TreeGrafter"/>
</dbReference>
<comment type="caution">
    <text evidence="8">The sequence shown here is derived from an EMBL/GenBank/DDBJ whole genome shotgun (WGS) entry which is preliminary data.</text>
</comment>
<evidence type="ECO:0000313" key="8">
    <source>
        <dbReference type="EMBL" id="CAD8069833.1"/>
    </source>
</evidence>
<dbReference type="HAMAP" id="MF_02075">
    <property type="entry name" value="Asp_tRNA_synth_type2"/>
    <property type="match status" value="1"/>
</dbReference>
<evidence type="ECO:0000256" key="2">
    <source>
        <dbReference type="ARBA" id="ARBA00022598"/>
    </source>
</evidence>
<accession>A0A8S1LW79</accession>
<dbReference type="FunFam" id="3.30.930.10:FF:000293">
    <property type="entry name" value="Uncharacterized protein"/>
    <property type="match status" value="1"/>
</dbReference>
<dbReference type="GO" id="GO:0003723">
    <property type="term" value="F:RNA binding"/>
    <property type="evidence" value="ECO:0007669"/>
    <property type="project" value="TreeGrafter"/>
</dbReference>
<reference evidence="8" key="1">
    <citation type="submission" date="2021-01" db="EMBL/GenBank/DDBJ databases">
        <authorList>
            <consortium name="Genoscope - CEA"/>
            <person name="William W."/>
        </authorList>
    </citation>
    <scope>NUCLEOTIDE SEQUENCE</scope>
</reference>
<dbReference type="OMA" id="HYSEEVI"/>
<keyword evidence="4" id="KW-0067">ATP-binding</keyword>
<feature type="region of interest" description="Disordered" evidence="6">
    <location>
        <begin position="235"/>
        <end position="257"/>
    </location>
</feature>
<evidence type="ECO:0000256" key="5">
    <source>
        <dbReference type="ARBA" id="ARBA00033155"/>
    </source>
</evidence>
<evidence type="ECO:0000256" key="1">
    <source>
        <dbReference type="ARBA" id="ARBA00022490"/>
    </source>
</evidence>
<dbReference type="Pfam" id="PF00152">
    <property type="entry name" value="tRNA-synt_2"/>
    <property type="match status" value="1"/>
</dbReference>
<feature type="domain" description="Aminoacyl-transfer RNA synthetases class-II family profile" evidence="7">
    <location>
        <begin position="285"/>
        <end position="590"/>
    </location>
</feature>
<dbReference type="CDD" id="cd00776">
    <property type="entry name" value="AsxRS_core"/>
    <property type="match status" value="1"/>
</dbReference>
<evidence type="ECO:0000256" key="3">
    <source>
        <dbReference type="ARBA" id="ARBA00022741"/>
    </source>
</evidence>
<dbReference type="EMBL" id="CAJJDM010000044">
    <property type="protein sequence ID" value="CAD8069833.1"/>
    <property type="molecule type" value="Genomic_DNA"/>
</dbReference>
<feature type="region of interest" description="Disordered" evidence="6">
    <location>
        <begin position="33"/>
        <end position="71"/>
    </location>
</feature>
<dbReference type="NCBIfam" id="TIGR00458">
    <property type="entry name" value="aspS_nondisc"/>
    <property type="match status" value="1"/>
</dbReference>
<dbReference type="GO" id="GO:0005829">
    <property type="term" value="C:cytosol"/>
    <property type="evidence" value="ECO:0007669"/>
    <property type="project" value="TreeGrafter"/>
</dbReference>
<sequence>MIIRQLRLFNTLIRPIQFRFIFQQKNKIFKMSDQPVQPPEEGAEGAQKSKKQLQREKKEAEKAQKKQEIQEAQKQQQQQQQIQEEDYCVGRYGDLNLIQSQERTNRKWIKVGDVDQTLVNQVILVRARIHNSRVKGKLAFLVLRENYNTIQVVAEKGEFASAQMLKYISGIPLESVVDIEALVKQPNKEILSCTQKVELEIRSIKVVSRSLPMLPFQIEDASRRITDFEDGVQEMKQEEPQIKQDKQEKQDKQDKNEKQQIQVMLKTRLDNRVIDLRTPAKQAIFRVQSGIGLLFREFLVENGFIEIHTPKLIGGTSEGGTNVFKLKYFNQDACLAQSPQLYKQMCLMADYDRVFEVAPVFRAENSNTHRHQCEFISMDIEMVIKEHFTELLDLMGDLCIYMFKGIEKRYQKEIEIISQQFPFEPFKIPEPVLKLTFEEGVKMLHEAGVNQDPNDDLDTTNEKTLGKLVREKYGTDFYILHRYPKKARPFYTMPCHDDPNYTLSYDFFMRGEEIVSGAQRVHDPELLIKQIKEKGIAVEPLKDYIDSFRYGAFPHGGCAFGLERVAFLYFNLKNIRNACMFPRDPVRLFP</sequence>
<keyword evidence="2" id="KW-0436">Ligase</keyword>
<evidence type="ECO:0000313" key="9">
    <source>
        <dbReference type="Proteomes" id="UP000688137"/>
    </source>
</evidence>
<dbReference type="InterPro" id="IPR006195">
    <property type="entry name" value="aa-tRNA-synth_II"/>
</dbReference>
<dbReference type="InterPro" id="IPR004364">
    <property type="entry name" value="Aa-tRNA-synt_II"/>
</dbReference>
<dbReference type="GO" id="GO:0004815">
    <property type="term" value="F:aspartate-tRNA ligase activity"/>
    <property type="evidence" value="ECO:0007669"/>
    <property type="project" value="InterPro"/>
</dbReference>
<name>A0A8S1LW79_PARPR</name>
<evidence type="ECO:0000256" key="4">
    <source>
        <dbReference type="ARBA" id="ARBA00022840"/>
    </source>
</evidence>
<dbReference type="CDD" id="cd04320">
    <property type="entry name" value="AspRS_cyto_N"/>
    <property type="match status" value="1"/>
</dbReference>
<keyword evidence="9" id="KW-1185">Reference proteome</keyword>
<organism evidence="8 9">
    <name type="scientific">Paramecium primaurelia</name>
    <dbReference type="NCBI Taxonomy" id="5886"/>
    <lineage>
        <taxon>Eukaryota</taxon>
        <taxon>Sar</taxon>
        <taxon>Alveolata</taxon>
        <taxon>Ciliophora</taxon>
        <taxon>Intramacronucleata</taxon>
        <taxon>Oligohymenophorea</taxon>
        <taxon>Peniculida</taxon>
        <taxon>Parameciidae</taxon>
        <taxon>Paramecium</taxon>
    </lineage>
</organism>
<dbReference type="PANTHER" id="PTHR43450">
    <property type="entry name" value="ASPARTYL-TRNA SYNTHETASE"/>
    <property type="match status" value="1"/>
</dbReference>
<dbReference type="Pfam" id="PF01336">
    <property type="entry name" value="tRNA_anti-codon"/>
    <property type="match status" value="1"/>
</dbReference>
<dbReference type="PROSITE" id="PS50862">
    <property type="entry name" value="AA_TRNA_LIGASE_II"/>
    <property type="match status" value="1"/>
</dbReference>
<feature type="compositionally biased region" description="Basic and acidic residues" evidence="6">
    <location>
        <begin position="53"/>
        <end position="71"/>
    </location>
</feature>
<proteinExistence type="inferred from homology"/>
<dbReference type="NCBIfam" id="NF003483">
    <property type="entry name" value="PRK05159.1"/>
    <property type="match status" value="1"/>
</dbReference>
<dbReference type="AlphaFoldDB" id="A0A8S1LW79"/>
<dbReference type="InterPro" id="IPR004523">
    <property type="entry name" value="Asp-tRNA_synthase_2"/>
</dbReference>
<evidence type="ECO:0000259" key="7">
    <source>
        <dbReference type="PROSITE" id="PS50862"/>
    </source>
</evidence>
<dbReference type="InterPro" id="IPR004365">
    <property type="entry name" value="NA-bd_OB_tRNA"/>
</dbReference>
<protein>
    <recommendedName>
        <fullName evidence="5">Aspartyl-tRNA synthetase</fullName>
    </recommendedName>
</protein>
<dbReference type="PANTHER" id="PTHR43450:SF1">
    <property type="entry name" value="ASPARTATE--TRNA LIGASE, CYTOPLASMIC"/>
    <property type="match status" value="1"/>
</dbReference>
<dbReference type="Proteomes" id="UP000688137">
    <property type="component" value="Unassembled WGS sequence"/>
</dbReference>